<dbReference type="PANTHER" id="PTHR45923:SF2">
    <property type="entry name" value="PROTEIN SEY1"/>
    <property type="match status" value="1"/>
</dbReference>
<evidence type="ECO:0000313" key="4">
    <source>
        <dbReference type="Proteomes" id="UP000775213"/>
    </source>
</evidence>
<keyword evidence="1" id="KW-1133">Transmembrane helix</keyword>
<accession>A0AAV7FQQ0</accession>
<evidence type="ECO:0000256" key="1">
    <source>
        <dbReference type="SAM" id="Phobius"/>
    </source>
</evidence>
<reference evidence="3 4" key="1">
    <citation type="journal article" date="2021" name="Hortic Res">
        <title>Chromosome-scale assembly of the Dendrobium chrysotoxum genome enhances the understanding of orchid evolution.</title>
        <authorList>
            <person name="Zhang Y."/>
            <person name="Zhang G.Q."/>
            <person name="Zhang D."/>
            <person name="Liu X.D."/>
            <person name="Xu X.Y."/>
            <person name="Sun W.H."/>
            <person name="Yu X."/>
            <person name="Zhu X."/>
            <person name="Wang Z.W."/>
            <person name="Zhao X."/>
            <person name="Zhong W.Y."/>
            <person name="Chen H."/>
            <person name="Yin W.L."/>
            <person name="Huang T."/>
            <person name="Niu S.C."/>
            <person name="Liu Z.J."/>
        </authorList>
    </citation>
    <scope>NUCLEOTIDE SEQUENCE [LARGE SCALE GENOMIC DNA]</scope>
    <source>
        <strain evidence="3">Lindl</strain>
    </source>
</reference>
<evidence type="ECO:0000259" key="2">
    <source>
        <dbReference type="Pfam" id="PF20428"/>
    </source>
</evidence>
<dbReference type="GO" id="GO:0005783">
    <property type="term" value="C:endoplasmic reticulum"/>
    <property type="evidence" value="ECO:0007669"/>
    <property type="project" value="TreeGrafter"/>
</dbReference>
<evidence type="ECO:0000313" key="3">
    <source>
        <dbReference type="EMBL" id="KAH0445894.1"/>
    </source>
</evidence>
<feature type="transmembrane region" description="Helical" evidence="1">
    <location>
        <begin position="210"/>
        <end position="226"/>
    </location>
</feature>
<dbReference type="AlphaFoldDB" id="A0AAV7FQQ0"/>
<dbReference type="Pfam" id="PF20428">
    <property type="entry name" value="Sey1_3HB"/>
    <property type="match status" value="1"/>
</dbReference>
<dbReference type="InterPro" id="IPR046758">
    <property type="entry name" value="Sey1/RHD3-like_3HB"/>
</dbReference>
<proteinExistence type="predicted"/>
<keyword evidence="1" id="KW-0812">Transmembrane</keyword>
<gene>
    <name evidence="3" type="ORF">IEQ34_025274</name>
</gene>
<dbReference type="GO" id="GO:0003924">
    <property type="term" value="F:GTPase activity"/>
    <property type="evidence" value="ECO:0007669"/>
    <property type="project" value="TreeGrafter"/>
</dbReference>
<dbReference type="PANTHER" id="PTHR45923">
    <property type="entry name" value="PROTEIN SEY1"/>
    <property type="match status" value="1"/>
</dbReference>
<feature type="domain" description="Sey1/RHD3-like three-helix bundle" evidence="2">
    <location>
        <begin position="91"/>
        <end position="258"/>
    </location>
</feature>
<dbReference type="GO" id="GO:0016320">
    <property type="term" value="P:endoplasmic reticulum membrane fusion"/>
    <property type="evidence" value="ECO:0007669"/>
    <property type="project" value="TreeGrafter"/>
</dbReference>
<organism evidence="3 4">
    <name type="scientific">Dendrobium chrysotoxum</name>
    <name type="common">Orchid</name>
    <dbReference type="NCBI Taxonomy" id="161865"/>
    <lineage>
        <taxon>Eukaryota</taxon>
        <taxon>Viridiplantae</taxon>
        <taxon>Streptophyta</taxon>
        <taxon>Embryophyta</taxon>
        <taxon>Tracheophyta</taxon>
        <taxon>Spermatophyta</taxon>
        <taxon>Magnoliopsida</taxon>
        <taxon>Liliopsida</taxon>
        <taxon>Asparagales</taxon>
        <taxon>Orchidaceae</taxon>
        <taxon>Epidendroideae</taxon>
        <taxon>Malaxideae</taxon>
        <taxon>Dendrobiinae</taxon>
        <taxon>Dendrobium</taxon>
    </lineage>
</organism>
<dbReference type="Proteomes" id="UP000775213">
    <property type="component" value="Unassembled WGS sequence"/>
</dbReference>
<comment type="caution">
    <text evidence="3">The sequence shown here is derived from an EMBL/GenBank/DDBJ whole genome shotgun (WGS) entry which is preliminary data.</text>
</comment>
<sequence length="288" mass="31503">MDFYRSCTNKNFHPPGRCHSQFCIQIVVVAEVALAAETGLSKSISGPVISLIDQCPQICGRAVREQLEGFEIDKEGLQRLDLQIASYASARASQESYRIVDEAVQGLAQNSNSKHSSPASTRNVNGSEDFEIQEASEWPGLKPESVFLQPPACRQLWRQFASDSSFIIQQAQATQEANRAASNKMPPLWAVAAILVLGANEFIAVLYNPLYLILIGTIVLFVSTVYKELDVDGELANGLLPGAISLASKFIPTVKEVTRRSLNSVMQFAADPGKVANNSGRQMGKRWN</sequence>
<protein>
    <recommendedName>
        <fullName evidence="2">Sey1/RHD3-like three-helix bundle domain-containing protein</fullName>
    </recommendedName>
</protein>
<dbReference type="InterPro" id="IPR008803">
    <property type="entry name" value="RHD3/Sey1"/>
</dbReference>
<keyword evidence="1" id="KW-0472">Membrane</keyword>
<keyword evidence="4" id="KW-1185">Reference proteome</keyword>
<name>A0AAV7FQQ0_DENCH</name>
<dbReference type="EMBL" id="JAGFBR010000339">
    <property type="protein sequence ID" value="KAH0445894.1"/>
    <property type="molecule type" value="Genomic_DNA"/>
</dbReference>